<evidence type="ECO:0000313" key="1">
    <source>
        <dbReference type="EMBL" id="ABM55250.1"/>
    </source>
</evidence>
<proteinExistence type="predicted"/>
<name>A2I5E7_BETVU</name>
<sequence>MAKKFILNLSPLIDALFETDDDGKMLLNKDICDSFGHGSPWPRRFYESGGAEHHMGPSVKKALESALDEQLEEMEGFQLGEARPKLPPNLAVENVEEDSDCQMLEDFTFSDDSSLEGEREIIDIDSEEEEQEKLGFLERTVKLEKIMVDEVMHDVVEDKKQGSSSVRRPYMLRSCSEICMLLKKGVRMRVKGRRFLWVKGKGCCRWWEDGSGVCAASSLVSVELIKARKNMVGPWTGIDEDALDPDLLQLMKGHVPSFRKQYM</sequence>
<dbReference type="EMBL" id="EF101866">
    <property type="protein sequence ID" value="ABM55250.1"/>
    <property type="molecule type" value="Genomic_DNA"/>
</dbReference>
<reference evidence="1" key="2">
    <citation type="journal article" date="2009" name="Int J Plant Genomics">
        <title>A Nest of LTR Retrotransposons Adjacent the Disease Resistance-Priming Gene NPR1 in Beta vulgaris L. U.S. Hybrid H20.</title>
        <authorList>
            <person name="Kuykendall D."/>
            <person name="Shao J."/>
            <person name="Trimmer K."/>
        </authorList>
    </citation>
    <scope>NUCLEOTIDE SEQUENCE</scope>
</reference>
<organism evidence="1">
    <name type="scientific">Beta vulgaris</name>
    <name type="common">Sugar beet</name>
    <dbReference type="NCBI Taxonomy" id="161934"/>
    <lineage>
        <taxon>Eukaryota</taxon>
        <taxon>Viridiplantae</taxon>
        <taxon>Streptophyta</taxon>
        <taxon>Embryophyta</taxon>
        <taxon>Tracheophyta</taxon>
        <taxon>Spermatophyta</taxon>
        <taxon>Magnoliopsida</taxon>
        <taxon>eudicotyledons</taxon>
        <taxon>Gunneridae</taxon>
        <taxon>Pentapetalae</taxon>
        <taxon>Caryophyllales</taxon>
        <taxon>Chenopodiaceae</taxon>
        <taxon>Betoideae</taxon>
        <taxon>Beta</taxon>
    </lineage>
</organism>
<accession>A2I5E7</accession>
<reference evidence="1" key="1">
    <citation type="submission" date="2006-11" db="EMBL/GenBank/DDBJ databases">
        <authorList>
            <person name="Kuykendall L.D."/>
            <person name="Shao J."/>
            <person name="Murphy T."/>
        </authorList>
    </citation>
    <scope>NUCLEOTIDE SEQUENCE</scope>
</reference>
<protein>
    <submittedName>
        <fullName evidence="1">Uncharacterized protein</fullName>
    </submittedName>
</protein>
<dbReference type="AlphaFoldDB" id="A2I5E7"/>